<name>A0ABR4H2E3_9EURO</name>
<dbReference type="EMBL" id="JBFXLT010000085">
    <property type="protein sequence ID" value="KAL2809618.1"/>
    <property type="molecule type" value="Genomic_DNA"/>
</dbReference>
<feature type="region of interest" description="Disordered" evidence="2">
    <location>
        <begin position="1"/>
        <end position="209"/>
    </location>
</feature>
<sequence>MPSRHSMIPNLDLSSSTLHADGRISSPLTPGAQSSDSLSPLTPHSPKSSSSSPFFKGATIRPVTQDSNSISNSPTFPASPGIATEPPTPGFTAIPPYPPSPKESPKHTRDPSRSFFAGLKAPKYSHKAQRSDSSGNSAGKPKSRGSSRDRRGQISSKLYESTPDLPGAIERAAQQEAGDSPDKKPESQQSELKKAGTEPEGFNSFKKTKPRFANLLSRSRSIRVDDSSLNRALNRRPSTGLVRLEENMKPDAPESAKSLSRQERGYKGTANGIAGSHVGDRLTDMNGSSTLRKERSYGGSMVPSASLSQVSGASAALFNNLKQSSSGAADRLGKAGKGFFGKITRSGSTNERELVADDNYVCSVIYLPLIEQARRTRIAKRLEDCRDKTEFWMPALPYRCIDYLNFKGCEEEGLYRVPGSGKEVKHWQRRFDTELDINLFDEPDLYDINTIGSMFKAWLRELPDELFPKETQAMIAQKCEGATTAPQMLKDELSKLPPYNYYLLFAITCHLNLLHSYVDQNKMDYRNLCICFQPCMKIDSFCFNFLVCDWKNCWQGCWTEKEYLQREREMDEKEKAAQASEYHDSNVNERAISSGSSQASAYDAPARSETPKTIKKKPRNIETSHARSISQLPELGPPLSPIQI</sequence>
<dbReference type="PROSITE" id="PS50238">
    <property type="entry name" value="RHOGAP"/>
    <property type="match status" value="1"/>
</dbReference>
<dbReference type="InterPro" id="IPR050729">
    <property type="entry name" value="Rho-GAP"/>
</dbReference>
<feature type="compositionally biased region" description="Polar residues" evidence="2">
    <location>
        <begin position="591"/>
        <end position="600"/>
    </location>
</feature>
<dbReference type="CDD" id="cd00159">
    <property type="entry name" value="RhoGAP"/>
    <property type="match status" value="1"/>
</dbReference>
<feature type="compositionally biased region" description="Polar residues" evidence="2">
    <location>
        <begin position="62"/>
        <end position="76"/>
    </location>
</feature>
<feature type="compositionally biased region" description="Polar residues" evidence="2">
    <location>
        <begin position="26"/>
        <end position="36"/>
    </location>
</feature>
<proteinExistence type="predicted"/>
<dbReference type="InterPro" id="IPR008936">
    <property type="entry name" value="Rho_GTPase_activation_prot"/>
</dbReference>
<dbReference type="PANTHER" id="PTHR23176:SF125">
    <property type="entry name" value="GTPASE ACTIVATOR (BEM2), PUTATIVE (AFU_ORTHOLOGUE AFUA_7G04450)-RELATED"/>
    <property type="match status" value="1"/>
</dbReference>
<evidence type="ECO:0000259" key="3">
    <source>
        <dbReference type="PROSITE" id="PS50238"/>
    </source>
</evidence>
<dbReference type="Pfam" id="PF00620">
    <property type="entry name" value="RhoGAP"/>
    <property type="match status" value="1"/>
</dbReference>
<dbReference type="SUPFAM" id="SSF48350">
    <property type="entry name" value="GTPase activation domain, GAP"/>
    <property type="match status" value="1"/>
</dbReference>
<comment type="caution">
    <text evidence="4">The sequence shown here is derived from an EMBL/GenBank/DDBJ whole genome shotgun (WGS) entry which is preliminary data.</text>
</comment>
<protein>
    <submittedName>
        <fullName evidence="4">Rho GTPase activator</fullName>
    </submittedName>
</protein>
<evidence type="ECO:0000313" key="4">
    <source>
        <dbReference type="EMBL" id="KAL2809618.1"/>
    </source>
</evidence>
<accession>A0ABR4H2E3</accession>
<feature type="compositionally biased region" description="Basic and acidic residues" evidence="2">
    <location>
        <begin position="243"/>
        <end position="266"/>
    </location>
</feature>
<dbReference type="InterPro" id="IPR000198">
    <property type="entry name" value="RhoGAP_dom"/>
</dbReference>
<evidence type="ECO:0000256" key="1">
    <source>
        <dbReference type="ARBA" id="ARBA00022468"/>
    </source>
</evidence>
<feature type="compositionally biased region" description="Basic and acidic residues" evidence="2">
    <location>
        <begin position="103"/>
        <end position="112"/>
    </location>
</feature>
<evidence type="ECO:0000313" key="5">
    <source>
        <dbReference type="Proteomes" id="UP001610334"/>
    </source>
</evidence>
<reference evidence="4 5" key="1">
    <citation type="submission" date="2024-07" db="EMBL/GenBank/DDBJ databases">
        <title>Section-level genome sequencing and comparative genomics of Aspergillus sections Usti and Cavernicolus.</title>
        <authorList>
            <consortium name="Lawrence Berkeley National Laboratory"/>
            <person name="Nybo J.L."/>
            <person name="Vesth T.C."/>
            <person name="Theobald S."/>
            <person name="Frisvad J.C."/>
            <person name="Larsen T.O."/>
            <person name="Kjaerboelling I."/>
            <person name="Rothschild-Mancinelli K."/>
            <person name="Lyhne E.K."/>
            <person name="Kogle M.E."/>
            <person name="Barry K."/>
            <person name="Clum A."/>
            <person name="Na H."/>
            <person name="Ledsgaard L."/>
            <person name="Lin J."/>
            <person name="Lipzen A."/>
            <person name="Kuo A."/>
            <person name="Riley R."/>
            <person name="Mondo S."/>
            <person name="Labutti K."/>
            <person name="Haridas S."/>
            <person name="Pangalinan J."/>
            <person name="Salamov A.A."/>
            <person name="Simmons B.A."/>
            <person name="Magnuson J.K."/>
            <person name="Chen J."/>
            <person name="Drula E."/>
            <person name="Henrissat B."/>
            <person name="Wiebenga A."/>
            <person name="Lubbers R.J."/>
            <person name="Gomes A.C."/>
            <person name="Makela M.R."/>
            <person name="Stajich J."/>
            <person name="Grigoriev I.V."/>
            <person name="Mortensen U.H."/>
            <person name="De Vries R.P."/>
            <person name="Baker S.E."/>
            <person name="Andersen M.R."/>
        </authorList>
    </citation>
    <scope>NUCLEOTIDE SEQUENCE [LARGE SCALE GENOMIC DNA]</scope>
    <source>
        <strain evidence="4 5">CBS 588.65</strain>
    </source>
</reference>
<keyword evidence="1" id="KW-0343">GTPase activation</keyword>
<feature type="compositionally biased region" description="Low complexity" evidence="2">
    <location>
        <begin position="37"/>
        <end position="53"/>
    </location>
</feature>
<keyword evidence="5" id="KW-1185">Reference proteome</keyword>
<dbReference type="Gene3D" id="1.10.555.10">
    <property type="entry name" value="Rho GTPase activation protein"/>
    <property type="match status" value="1"/>
</dbReference>
<feature type="compositionally biased region" description="Basic and acidic residues" evidence="2">
    <location>
        <begin position="180"/>
        <end position="197"/>
    </location>
</feature>
<organism evidence="4 5">
    <name type="scientific">Aspergillus granulosus</name>
    <dbReference type="NCBI Taxonomy" id="176169"/>
    <lineage>
        <taxon>Eukaryota</taxon>
        <taxon>Fungi</taxon>
        <taxon>Dikarya</taxon>
        <taxon>Ascomycota</taxon>
        <taxon>Pezizomycotina</taxon>
        <taxon>Eurotiomycetes</taxon>
        <taxon>Eurotiomycetidae</taxon>
        <taxon>Eurotiales</taxon>
        <taxon>Aspergillaceae</taxon>
        <taxon>Aspergillus</taxon>
        <taxon>Aspergillus subgen. Nidulantes</taxon>
    </lineage>
</organism>
<feature type="domain" description="Rho-GAP" evidence="3">
    <location>
        <begin position="380"/>
        <end position="588"/>
    </location>
</feature>
<feature type="region of interest" description="Disordered" evidence="2">
    <location>
        <begin position="235"/>
        <end position="302"/>
    </location>
</feature>
<dbReference type="Proteomes" id="UP001610334">
    <property type="component" value="Unassembled WGS sequence"/>
</dbReference>
<feature type="region of interest" description="Disordered" evidence="2">
    <location>
        <begin position="587"/>
        <end position="644"/>
    </location>
</feature>
<evidence type="ECO:0000256" key="2">
    <source>
        <dbReference type="SAM" id="MobiDB-lite"/>
    </source>
</evidence>
<dbReference type="PANTHER" id="PTHR23176">
    <property type="entry name" value="RHO/RAC/CDC GTPASE-ACTIVATING PROTEIN"/>
    <property type="match status" value="1"/>
</dbReference>
<gene>
    <name evidence="4" type="ORF">BJX63DRAFT_348834</name>
</gene>
<feature type="compositionally biased region" description="Pro residues" evidence="2">
    <location>
        <begin position="635"/>
        <end position="644"/>
    </location>
</feature>
<dbReference type="SMART" id="SM00324">
    <property type="entry name" value="RhoGAP"/>
    <property type="match status" value="1"/>
</dbReference>